<gene>
    <name evidence="1" type="ORF">AMORRO_LOCUS8339</name>
</gene>
<dbReference type="InterPro" id="IPR036397">
    <property type="entry name" value="RNaseH_sf"/>
</dbReference>
<dbReference type="InterPro" id="IPR012337">
    <property type="entry name" value="RNaseH-like_sf"/>
</dbReference>
<organism evidence="1 2">
    <name type="scientific">Acaulospora morrowiae</name>
    <dbReference type="NCBI Taxonomy" id="94023"/>
    <lineage>
        <taxon>Eukaryota</taxon>
        <taxon>Fungi</taxon>
        <taxon>Fungi incertae sedis</taxon>
        <taxon>Mucoromycota</taxon>
        <taxon>Glomeromycotina</taxon>
        <taxon>Glomeromycetes</taxon>
        <taxon>Diversisporales</taxon>
        <taxon>Acaulosporaceae</taxon>
        <taxon>Acaulospora</taxon>
    </lineage>
</organism>
<accession>A0A9N9CTR7</accession>
<protein>
    <submittedName>
        <fullName evidence="1">5157_t:CDS:1</fullName>
    </submittedName>
</protein>
<sequence>TGKHVAEFIYQVIICRHECPKQILSDRETYFQNEIVDGLLKQFEIKQLLSMP</sequence>
<dbReference type="EMBL" id="CAJVPV010007015">
    <property type="protein sequence ID" value="CAG8613622.1"/>
    <property type="molecule type" value="Genomic_DNA"/>
</dbReference>
<feature type="non-terminal residue" evidence="1">
    <location>
        <position position="1"/>
    </location>
</feature>
<dbReference type="Proteomes" id="UP000789342">
    <property type="component" value="Unassembled WGS sequence"/>
</dbReference>
<proteinExistence type="predicted"/>
<dbReference type="AlphaFoldDB" id="A0A9N9CTR7"/>
<dbReference type="GO" id="GO:0003676">
    <property type="term" value="F:nucleic acid binding"/>
    <property type="evidence" value="ECO:0007669"/>
    <property type="project" value="InterPro"/>
</dbReference>
<dbReference type="OrthoDB" id="5592268at2759"/>
<evidence type="ECO:0000313" key="1">
    <source>
        <dbReference type="EMBL" id="CAG8613622.1"/>
    </source>
</evidence>
<comment type="caution">
    <text evidence="1">The sequence shown here is derived from an EMBL/GenBank/DDBJ whole genome shotgun (WGS) entry which is preliminary data.</text>
</comment>
<name>A0A9N9CTR7_9GLOM</name>
<evidence type="ECO:0000313" key="2">
    <source>
        <dbReference type="Proteomes" id="UP000789342"/>
    </source>
</evidence>
<dbReference type="Gene3D" id="3.30.420.10">
    <property type="entry name" value="Ribonuclease H-like superfamily/Ribonuclease H"/>
    <property type="match status" value="1"/>
</dbReference>
<reference evidence="1" key="1">
    <citation type="submission" date="2021-06" db="EMBL/GenBank/DDBJ databases">
        <authorList>
            <person name="Kallberg Y."/>
            <person name="Tangrot J."/>
            <person name="Rosling A."/>
        </authorList>
    </citation>
    <scope>NUCLEOTIDE SEQUENCE</scope>
    <source>
        <strain evidence="1">CL551</strain>
    </source>
</reference>
<dbReference type="SUPFAM" id="SSF53098">
    <property type="entry name" value="Ribonuclease H-like"/>
    <property type="match status" value="1"/>
</dbReference>
<keyword evidence="2" id="KW-1185">Reference proteome</keyword>